<organism evidence="3 4">
    <name type="scientific">Actinoplanes sichuanensis</name>
    <dbReference type="NCBI Taxonomy" id="512349"/>
    <lineage>
        <taxon>Bacteria</taxon>
        <taxon>Bacillati</taxon>
        <taxon>Actinomycetota</taxon>
        <taxon>Actinomycetes</taxon>
        <taxon>Micromonosporales</taxon>
        <taxon>Micromonosporaceae</taxon>
        <taxon>Actinoplanes</taxon>
    </lineage>
</organism>
<dbReference type="InterPro" id="IPR041229">
    <property type="entry name" value="HEPN_Apea"/>
</dbReference>
<comment type="caution">
    <text evidence="3">The sequence shown here is derived from an EMBL/GenBank/DDBJ whole genome shotgun (WGS) entry which is preliminary data.</text>
</comment>
<sequence>MIHEGIFWTEVDDTKKIPGELDLSKRWPKVVVRGEIFPLFSSVLNPGVIYGEVEKLGTVTLLDSTVTHEVFSTSGNMQTIAPRYVLSGRGVLAESGDSYAAVRVELTGLESWVEIPEFSIALTGQYVSVEGRVPNPESVEIGEGFGNISLFATHGTADSSPISVRAWRAVSLCVSDASPSSLDEVVDSYVEPLRTIVSICVDARVNVRAVYVQPSDMPGRWMRVFGPRVWDEIGSETSLAEPLFKFKDIGLAGLAGWIKLNPTISPLGELVVDAKFSSAATPSSGVLFQLASAIEGLHRRLYDDRARIDRGLAKTIRRSARKIFARFGPEVVNVLNDSLAFLSQVTYHQRLERIISEMHEINADIFGRRVDLWIKSVKVSRNRVAHQLHEGEDLSDSEKRVLAASLYWVLISLMIRESGINPQKIAEAFRENLVFQIFMRQAQTRMPEIYASESEDAESV</sequence>
<feature type="domain" description="Apea-like HEPN" evidence="1">
    <location>
        <begin position="289"/>
        <end position="422"/>
    </location>
</feature>
<dbReference type="RefSeq" id="WP_317789040.1">
    <property type="nucleotide sequence ID" value="NZ_AP028461.1"/>
</dbReference>
<evidence type="ECO:0000259" key="1">
    <source>
        <dbReference type="Pfam" id="PF18739"/>
    </source>
</evidence>
<evidence type="ECO:0000259" key="2">
    <source>
        <dbReference type="Pfam" id="PF18862"/>
    </source>
</evidence>
<keyword evidence="4" id="KW-1185">Reference proteome</keyword>
<evidence type="ECO:0000313" key="3">
    <source>
        <dbReference type="EMBL" id="MFD1374567.1"/>
    </source>
</evidence>
<evidence type="ECO:0000313" key="4">
    <source>
        <dbReference type="Proteomes" id="UP001597183"/>
    </source>
</evidence>
<dbReference type="Pfam" id="PF18862">
    <property type="entry name" value="ApeA_NTD1"/>
    <property type="match status" value="1"/>
</dbReference>
<feature type="domain" description="ApeA N-terminal" evidence="2">
    <location>
        <begin position="4"/>
        <end position="250"/>
    </location>
</feature>
<dbReference type="InterPro" id="IPR041223">
    <property type="entry name" value="ApeA_NTD"/>
</dbReference>
<accession>A0ABW4AWI9</accession>
<protein>
    <submittedName>
        <fullName evidence="3">HEPN domain-containing protein</fullName>
    </submittedName>
</protein>
<proteinExistence type="predicted"/>
<name>A0ABW4AWI9_9ACTN</name>
<reference evidence="4" key="1">
    <citation type="journal article" date="2019" name="Int. J. Syst. Evol. Microbiol.">
        <title>The Global Catalogue of Microorganisms (GCM) 10K type strain sequencing project: providing services to taxonomists for standard genome sequencing and annotation.</title>
        <authorList>
            <consortium name="The Broad Institute Genomics Platform"/>
            <consortium name="The Broad Institute Genome Sequencing Center for Infectious Disease"/>
            <person name="Wu L."/>
            <person name="Ma J."/>
        </authorList>
    </citation>
    <scope>NUCLEOTIDE SEQUENCE [LARGE SCALE GENOMIC DNA]</scope>
    <source>
        <strain evidence="4">CCM 7526</strain>
    </source>
</reference>
<dbReference type="Pfam" id="PF18739">
    <property type="entry name" value="HEPN_Apea"/>
    <property type="match status" value="1"/>
</dbReference>
<dbReference type="EMBL" id="JBHTMK010000086">
    <property type="protein sequence ID" value="MFD1374567.1"/>
    <property type="molecule type" value="Genomic_DNA"/>
</dbReference>
<gene>
    <name evidence="3" type="ORF">ACFQ5G_55345</name>
</gene>
<dbReference type="Proteomes" id="UP001597183">
    <property type="component" value="Unassembled WGS sequence"/>
</dbReference>